<evidence type="ECO:0000313" key="2">
    <source>
        <dbReference type="EMBL" id="KAL2049567.1"/>
    </source>
</evidence>
<feature type="compositionally biased region" description="Polar residues" evidence="1">
    <location>
        <begin position="604"/>
        <end position="615"/>
    </location>
</feature>
<dbReference type="Pfam" id="PF12520">
    <property type="entry name" value="DUF3723"/>
    <property type="match status" value="1"/>
</dbReference>
<feature type="region of interest" description="Disordered" evidence="1">
    <location>
        <begin position="671"/>
        <end position="697"/>
    </location>
</feature>
<organism evidence="2 3">
    <name type="scientific">Lepraria finkii</name>
    <dbReference type="NCBI Taxonomy" id="1340010"/>
    <lineage>
        <taxon>Eukaryota</taxon>
        <taxon>Fungi</taxon>
        <taxon>Dikarya</taxon>
        <taxon>Ascomycota</taxon>
        <taxon>Pezizomycotina</taxon>
        <taxon>Lecanoromycetes</taxon>
        <taxon>OSLEUM clade</taxon>
        <taxon>Lecanoromycetidae</taxon>
        <taxon>Lecanorales</taxon>
        <taxon>Lecanorineae</taxon>
        <taxon>Stereocaulaceae</taxon>
        <taxon>Lepraria</taxon>
    </lineage>
</organism>
<gene>
    <name evidence="2" type="ORF">ABVK25_010146</name>
</gene>
<feature type="region of interest" description="Disordered" evidence="1">
    <location>
        <begin position="744"/>
        <end position="778"/>
    </location>
</feature>
<accession>A0ABR4AV63</accession>
<reference evidence="2 3" key="1">
    <citation type="submission" date="2024-09" db="EMBL/GenBank/DDBJ databases">
        <title>Rethinking Asexuality: The Enigmatic Case of Functional Sexual Genes in Lepraria (Stereocaulaceae).</title>
        <authorList>
            <person name="Doellman M."/>
            <person name="Sun Y."/>
            <person name="Barcenas-Pena A."/>
            <person name="Lumbsch H.T."/>
            <person name="Grewe F."/>
        </authorList>
    </citation>
    <scope>NUCLEOTIDE SEQUENCE [LARGE SCALE GENOMIC DNA]</scope>
    <source>
        <strain evidence="2 3">Grewe 0041</strain>
    </source>
</reference>
<sequence length="999" mass="113370">MSVDNEEQTRFANRQRHYRGSAKVKLKHLRFDTSAFLDAKNVTRLTQIFELEGCHRLDLEHRVPATIKENVLQSTLRLSNITTVDLMRRIPPKLELPTDVELDCLHGKHRIAAAKKFLYLPDDKWWTVDLYADRLSHPLRRDIREDYANSRNFCDGDIFRQIRFCQINQDHAGEGRWWARLSDSKRKDVKQLQRSKELKPLALALDELLPYVGFWPGLRLGTFHRLLNVKCPEELRHYVHHIRDYWLPVLDHNHELKPLVDFGTVRLLQTRNPWASAVDNDVVKDLMRDHILFPLITDFNLRSRILKNILATDCIIPSLYTFIEDTKWLEPCAKAIRNLLPTNCRKSTYKSMFGSYQGANIPDGVVVIQKKEAVFIHQLGSERDAVECGYRQLWLFAWRHFPELSAILPRKNAGKAKPRPKASHERCWHRFAGLARSLGFESDNIDILLRQDTDAAMALEFICQARPDYLFQVPYEIRTASALEICHILRSMEQQMNGTSGESRSRRRSGESRSRQCLEISPQLRCGRPYEQSHQESKSRFFYPDIYATKTKTLTHFSINRDIFHAFFGSSPRVTLMDEDTDNAQPVTTTQADTVSDMDEDTDNAQPVTTTQADTVSDMDEDTDNAQPVTTTQADTVSDMDEDTDNAQPVTTTQAAQPVTTTLAAQPVTTTQAAQPVTTTQAAQPVTTTQAAQPVTTTQAAQPVTTTQAAQPVTTAQAAQPVTTTQAAQPVTTAQAAQPVTTTQAAQPVTTAQAAQPDVSPISERPEEPEGQKTTGGGDLVLRRDEIVEIEQQSLVLPQENDKILQTQSMNQAEVVPLFEMDLQASFLFDAWESHCKIGDIFAVSVHMGVARHYSKEPETELGRGILPEGLKYYAGSHYFATYIPEKKTLKCIGHDSILKYARDSKHDGVIYILRRPTDDATRKEVRKADRTQIRDETCQSITAETTKVRLFKVVERLKKKRRQPSQLESETYKLQQTNDRGKVASRGRVLELGARLSI</sequence>
<feature type="region of interest" description="Disordered" evidence="1">
    <location>
        <begin position="496"/>
        <end position="518"/>
    </location>
</feature>
<feature type="region of interest" description="Disordered" evidence="1">
    <location>
        <begin position="577"/>
        <end position="655"/>
    </location>
</feature>
<feature type="compositionally biased region" description="Low complexity" evidence="1">
    <location>
        <begin position="744"/>
        <end position="757"/>
    </location>
</feature>
<evidence type="ECO:0000256" key="1">
    <source>
        <dbReference type="SAM" id="MobiDB-lite"/>
    </source>
</evidence>
<feature type="compositionally biased region" description="Polar residues" evidence="1">
    <location>
        <begin position="625"/>
        <end position="636"/>
    </location>
</feature>
<name>A0ABR4AV63_9LECA</name>
<proteinExistence type="predicted"/>
<evidence type="ECO:0000313" key="3">
    <source>
        <dbReference type="Proteomes" id="UP001590951"/>
    </source>
</evidence>
<keyword evidence="3" id="KW-1185">Reference proteome</keyword>
<protein>
    <submittedName>
        <fullName evidence="2">Uncharacterized protein</fullName>
    </submittedName>
</protein>
<dbReference type="Proteomes" id="UP001590951">
    <property type="component" value="Unassembled WGS sequence"/>
</dbReference>
<dbReference type="InterPro" id="IPR022198">
    <property type="entry name" value="DUF3723"/>
</dbReference>
<comment type="caution">
    <text evidence="2">The sequence shown here is derived from an EMBL/GenBank/DDBJ whole genome shotgun (WGS) entry which is preliminary data.</text>
</comment>
<dbReference type="EMBL" id="JBHFEH010000061">
    <property type="protein sequence ID" value="KAL2049567.1"/>
    <property type="molecule type" value="Genomic_DNA"/>
</dbReference>
<feature type="compositionally biased region" description="Polar residues" evidence="1">
    <location>
        <begin position="583"/>
        <end position="594"/>
    </location>
</feature>